<sequence>MSSILLISTFSSLLTISPSFTKLSRIMNFLLTTILGELEDIPSFFVTSEALKSSVSCKASISAISGSIDLPRCTEPTYFQIFFPVFTMLCLRFYGLLQHF</sequence>
<gene>
    <name evidence="1" type="ORF">KFK09_001901</name>
</gene>
<evidence type="ECO:0000313" key="2">
    <source>
        <dbReference type="Proteomes" id="UP000829196"/>
    </source>
</evidence>
<accession>A0A8T3C6F2</accession>
<organism evidence="1 2">
    <name type="scientific">Dendrobium nobile</name>
    <name type="common">Orchid</name>
    <dbReference type="NCBI Taxonomy" id="94219"/>
    <lineage>
        <taxon>Eukaryota</taxon>
        <taxon>Viridiplantae</taxon>
        <taxon>Streptophyta</taxon>
        <taxon>Embryophyta</taxon>
        <taxon>Tracheophyta</taxon>
        <taxon>Spermatophyta</taxon>
        <taxon>Magnoliopsida</taxon>
        <taxon>Liliopsida</taxon>
        <taxon>Asparagales</taxon>
        <taxon>Orchidaceae</taxon>
        <taxon>Epidendroideae</taxon>
        <taxon>Malaxideae</taxon>
        <taxon>Dendrobiinae</taxon>
        <taxon>Dendrobium</taxon>
    </lineage>
</organism>
<name>A0A8T3C6F2_DENNO</name>
<dbReference type="AlphaFoldDB" id="A0A8T3C6F2"/>
<comment type="caution">
    <text evidence="1">The sequence shown here is derived from an EMBL/GenBank/DDBJ whole genome shotgun (WGS) entry which is preliminary data.</text>
</comment>
<proteinExistence type="predicted"/>
<protein>
    <submittedName>
        <fullName evidence="1">Uncharacterized protein</fullName>
    </submittedName>
</protein>
<evidence type="ECO:0000313" key="1">
    <source>
        <dbReference type="EMBL" id="KAI0529353.1"/>
    </source>
</evidence>
<reference evidence="1" key="1">
    <citation type="journal article" date="2022" name="Front. Genet.">
        <title>Chromosome-Scale Assembly of the Dendrobium nobile Genome Provides Insights Into the Molecular Mechanism of the Biosynthesis of the Medicinal Active Ingredient of Dendrobium.</title>
        <authorList>
            <person name="Xu Q."/>
            <person name="Niu S.-C."/>
            <person name="Li K.-L."/>
            <person name="Zheng P.-J."/>
            <person name="Zhang X.-J."/>
            <person name="Jia Y."/>
            <person name="Liu Y."/>
            <person name="Niu Y.-X."/>
            <person name="Yu L.-H."/>
            <person name="Chen D.-F."/>
            <person name="Zhang G.-Q."/>
        </authorList>
    </citation>
    <scope>NUCLEOTIDE SEQUENCE</scope>
    <source>
        <tissue evidence="1">Leaf</tissue>
    </source>
</reference>
<dbReference type="EMBL" id="JAGYWB010000002">
    <property type="protein sequence ID" value="KAI0529353.1"/>
    <property type="molecule type" value="Genomic_DNA"/>
</dbReference>
<dbReference type="Proteomes" id="UP000829196">
    <property type="component" value="Unassembled WGS sequence"/>
</dbReference>
<keyword evidence="2" id="KW-1185">Reference proteome</keyword>